<gene>
    <name evidence="2" type="ORF">SNEC2469_LOCUS33661</name>
</gene>
<organism evidence="2 3">
    <name type="scientific">Symbiodinium necroappetens</name>
    <dbReference type="NCBI Taxonomy" id="1628268"/>
    <lineage>
        <taxon>Eukaryota</taxon>
        <taxon>Sar</taxon>
        <taxon>Alveolata</taxon>
        <taxon>Dinophyceae</taxon>
        <taxon>Suessiales</taxon>
        <taxon>Symbiodiniaceae</taxon>
        <taxon>Symbiodinium</taxon>
    </lineage>
</organism>
<keyword evidence="3" id="KW-1185">Reference proteome</keyword>
<name>A0A813C641_9DINO</name>
<comment type="caution">
    <text evidence="2">The sequence shown here is derived from an EMBL/GenBank/DDBJ whole genome shotgun (WGS) entry which is preliminary data.</text>
</comment>
<feature type="non-terminal residue" evidence="2">
    <location>
        <position position="1"/>
    </location>
</feature>
<protein>
    <submittedName>
        <fullName evidence="2">Uncharacterized protein</fullName>
    </submittedName>
</protein>
<proteinExistence type="predicted"/>
<feature type="region of interest" description="Disordered" evidence="1">
    <location>
        <begin position="79"/>
        <end position="98"/>
    </location>
</feature>
<reference evidence="2" key="1">
    <citation type="submission" date="2021-02" db="EMBL/GenBank/DDBJ databases">
        <authorList>
            <person name="Dougan E. K."/>
            <person name="Rhodes N."/>
            <person name="Thang M."/>
            <person name="Chan C."/>
        </authorList>
    </citation>
    <scope>NUCLEOTIDE SEQUENCE</scope>
</reference>
<evidence type="ECO:0000313" key="3">
    <source>
        <dbReference type="Proteomes" id="UP000601435"/>
    </source>
</evidence>
<dbReference type="AlphaFoldDB" id="A0A813C641"/>
<dbReference type="Proteomes" id="UP000601435">
    <property type="component" value="Unassembled WGS sequence"/>
</dbReference>
<accession>A0A813C641</accession>
<evidence type="ECO:0000313" key="2">
    <source>
        <dbReference type="EMBL" id="CAE7939833.1"/>
    </source>
</evidence>
<sequence length="265" mass="29617">MVLCSRRAVPGHSWKFDIIDKILDYSLEDEDRCEHDGDIGGHAEMGNLLVPTEEIAGAMEAVEVTMAVDDDNNVTVAEPDEEELPEAIAEPEQEQSAEVDFDEGYDDDEEQERHPVLVIENIRHIERIAASAQVALQTPYFPSHRSAICVDPHQLAYTFMSFLRVVPMHSHALEGLQQICESTTASSGNMLTMAIVTIKLDPWAVLHVWNPVTGISAEVSDTEILNEPRNGQATKDPDGTLFLRRETFNPEMDKTQENTCSDVHY</sequence>
<dbReference type="EMBL" id="CAJNJA010089752">
    <property type="protein sequence ID" value="CAE7939833.1"/>
    <property type="molecule type" value="Genomic_DNA"/>
</dbReference>
<evidence type="ECO:0000256" key="1">
    <source>
        <dbReference type="SAM" id="MobiDB-lite"/>
    </source>
</evidence>